<dbReference type="Proteomes" id="UP001516400">
    <property type="component" value="Unassembled WGS sequence"/>
</dbReference>
<reference evidence="1 2" key="1">
    <citation type="journal article" date="2021" name="BMC Biol.">
        <title>Horizontally acquired antibacterial genes associated with adaptive radiation of ladybird beetles.</title>
        <authorList>
            <person name="Li H.S."/>
            <person name="Tang X.F."/>
            <person name="Huang Y.H."/>
            <person name="Xu Z.Y."/>
            <person name="Chen M.L."/>
            <person name="Du X.Y."/>
            <person name="Qiu B.Y."/>
            <person name="Chen P.T."/>
            <person name="Zhang W."/>
            <person name="Slipinski A."/>
            <person name="Escalona H.E."/>
            <person name="Waterhouse R.M."/>
            <person name="Zwick A."/>
            <person name="Pang H."/>
        </authorList>
    </citation>
    <scope>NUCLEOTIDE SEQUENCE [LARGE SCALE GENOMIC DNA]</scope>
    <source>
        <strain evidence="1">SYSU2018</strain>
    </source>
</reference>
<evidence type="ECO:0000313" key="2">
    <source>
        <dbReference type="Proteomes" id="UP001516400"/>
    </source>
</evidence>
<accession>A0ABD2N8H8</accession>
<sequence>MENIRFEQGLTLQAALGLAYSEDVDSILFEPPEADVLADKNSGDEEAGGMIDNLSGRQLRASAHVKFANHVSDIKETDFEEIYAEIVAPSFDVPASTRSTKCKKNYSWVEGDLEAKNLEFPDPGFQEYRTCGLIKFSNYSLMMK</sequence>
<keyword evidence="2" id="KW-1185">Reference proteome</keyword>
<protein>
    <submittedName>
        <fullName evidence="1">Uncharacterized protein</fullName>
    </submittedName>
</protein>
<dbReference type="EMBL" id="JABFTP020000083">
    <property type="protein sequence ID" value="KAL3275055.1"/>
    <property type="molecule type" value="Genomic_DNA"/>
</dbReference>
<organism evidence="1 2">
    <name type="scientific">Cryptolaemus montrouzieri</name>
    <dbReference type="NCBI Taxonomy" id="559131"/>
    <lineage>
        <taxon>Eukaryota</taxon>
        <taxon>Metazoa</taxon>
        <taxon>Ecdysozoa</taxon>
        <taxon>Arthropoda</taxon>
        <taxon>Hexapoda</taxon>
        <taxon>Insecta</taxon>
        <taxon>Pterygota</taxon>
        <taxon>Neoptera</taxon>
        <taxon>Endopterygota</taxon>
        <taxon>Coleoptera</taxon>
        <taxon>Polyphaga</taxon>
        <taxon>Cucujiformia</taxon>
        <taxon>Coccinelloidea</taxon>
        <taxon>Coccinellidae</taxon>
        <taxon>Scymninae</taxon>
        <taxon>Scymnini</taxon>
        <taxon>Cryptolaemus</taxon>
    </lineage>
</organism>
<proteinExistence type="predicted"/>
<dbReference type="AlphaFoldDB" id="A0ABD2N8H8"/>
<comment type="caution">
    <text evidence="1">The sequence shown here is derived from an EMBL/GenBank/DDBJ whole genome shotgun (WGS) entry which is preliminary data.</text>
</comment>
<evidence type="ECO:0000313" key="1">
    <source>
        <dbReference type="EMBL" id="KAL3275055.1"/>
    </source>
</evidence>
<gene>
    <name evidence="1" type="ORF">HHI36_019827</name>
</gene>
<name>A0ABD2N8H8_9CUCU</name>